<feature type="transmembrane region" description="Helical" evidence="6">
    <location>
        <begin position="87"/>
        <end position="108"/>
    </location>
</feature>
<feature type="transmembrane region" description="Helical" evidence="6">
    <location>
        <begin position="286"/>
        <end position="304"/>
    </location>
</feature>
<evidence type="ECO:0000256" key="5">
    <source>
        <dbReference type="ARBA" id="ARBA00023136"/>
    </source>
</evidence>
<dbReference type="GO" id="GO:0022857">
    <property type="term" value="F:transmembrane transporter activity"/>
    <property type="evidence" value="ECO:0007669"/>
    <property type="project" value="InterPro"/>
</dbReference>
<keyword evidence="3 6" id="KW-0812">Transmembrane</keyword>
<dbReference type="Proteomes" id="UP000030748">
    <property type="component" value="Unassembled WGS sequence"/>
</dbReference>
<feature type="transmembrane region" description="Helical" evidence="6">
    <location>
        <begin position="20"/>
        <end position="40"/>
    </location>
</feature>
<evidence type="ECO:0000256" key="1">
    <source>
        <dbReference type="ARBA" id="ARBA00004141"/>
    </source>
</evidence>
<dbReference type="EMBL" id="KI630566">
    <property type="protein sequence ID" value="EYU37116.1"/>
    <property type="molecule type" value="Genomic_DNA"/>
</dbReference>
<evidence type="ECO:0000259" key="7">
    <source>
        <dbReference type="Pfam" id="PF00892"/>
    </source>
</evidence>
<feature type="domain" description="EamA" evidence="7">
    <location>
        <begin position="3"/>
        <end position="130"/>
    </location>
</feature>
<evidence type="ECO:0000256" key="3">
    <source>
        <dbReference type="ARBA" id="ARBA00022692"/>
    </source>
</evidence>
<dbReference type="AlphaFoldDB" id="A0A022RA29"/>
<feature type="transmembrane region" description="Helical" evidence="6">
    <location>
        <begin position="229"/>
        <end position="248"/>
    </location>
</feature>
<keyword evidence="4 6" id="KW-1133">Transmembrane helix</keyword>
<feature type="transmembrane region" description="Helical" evidence="6">
    <location>
        <begin position="164"/>
        <end position="184"/>
    </location>
</feature>
<organism evidence="8 9">
    <name type="scientific">Erythranthe guttata</name>
    <name type="common">Yellow monkey flower</name>
    <name type="synonym">Mimulus guttatus</name>
    <dbReference type="NCBI Taxonomy" id="4155"/>
    <lineage>
        <taxon>Eukaryota</taxon>
        <taxon>Viridiplantae</taxon>
        <taxon>Streptophyta</taxon>
        <taxon>Embryophyta</taxon>
        <taxon>Tracheophyta</taxon>
        <taxon>Spermatophyta</taxon>
        <taxon>Magnoliopsida</taxon>
        <taxon>eudicotyledons</taxon>
        <taxon>Gunneridae</taxon>
        <taxon>Pentapetalae</taxon>
        <taxon>asterids</taxon>
        <taxon>lamiids</taxon>
        <taxon>Lamiales</taxon>
        <taxon>Phrymaceae</taxon>
        <taxon>Erythranthe</taxon>
    </lineage>
</organism>
<evidence type="ECO:0000256" key="2">
    <source>
        <dbReference type="ARBA" id="ARBA00007635"/>
    </source>
</evidence>
<reference evidence="8 9" key="1">
    <citation type="journal article" date="2013" name="Proc. Natl. Acad. Sci. U.S.A.">
        <title>Fine-scale variation in meiotic recombination in Mimulus inferred from population shotgun sequencing.</title>
        <authorList>
            <person name="Hellsten U."/>
            <person name="Wright K.M."/>
            <person name="Jenkins J."/>
            <person name="Shu S."/>
            <person name="Yuan Y."/>
            <person name="Wessler S.R."/>
            <person name="Schmutz J."/>
            <person name="Willis J.H."/>
            <person name="Rokhsar D.S."/>
        </authorList>
    </citation>
    <scope>NUCLEOTIDE SEQUENCE [LARGE SCALE GENOMIC DNA]</scope>
    <source>
        <strain evidence="9">cv. DUN x IM62</strain>
    </source>
</reference>
<feature type="transmembrane region" description="Helical" evidence="6">
    <location>
        <begin position="120"/>
        <end position="139"/>
    </location>
</feature>
<feature type="transmembrane region" description="Helical" evidence="6">
    <location>
        <begin position="260"/>
        <end position="280"/>
    </location>
</feature>
<comment type="similarity">
    <text evidence="2 6">Belongs to the drug/metabolite transporter (DMT) superfamily. Plant drug/metabolite exporter (P-DME) (TC 2.A.7.4) family.</text>
</comment>
<proteinExistence type="inferred from homology"/>
<evidence type="ECO:0000313" key="8">
    <source>
        <dbReference type="EMBL" id="EYU37116.1"/>
    </source>
</evidence>
<dbReference type="PANTHER" id="PTHR31218">
    <property type="entry name" value="WAT1-RELATED PROTEIN"/>
    <property type="match status" value="1"/>
</dbReference>
<protein>
    <recommendedName>
        <fullName evidence="6">WAT1-related protein</fullName>
    </recommendedName>
</protein>
<evidence type="ECO:0000256" key="6">
    <source>
        <dbReference type="RuleBase" id="RU363077"/>
    </source>
</evidence>
<dbReference type="InterPro" id="IPR000620">
    <property type="entry name" value="EamA_dom"/>
</dbReference>
<evidence type="ECO:0000256" key="4">
    <source>
        <dbReference type="ARBA" id="ARBA00022989"/>
    </source>
</evidence>
<feature type="transmembrane region" description="Helical" evidence="6">
    <location>
        <begin position="47"/>
        <end position="67"/>
    </location>
</feature>
<dbReference type="GO" id="GO:0005886">
    <property type="term" value="C:plasma membrane"/>
    <property type="evidence" value="ECO:0000318"/>
    <property type="project" value="GO_Central"/>
</dbReference>
<dbReference type="Pfam" id="PF00892">
    <property type="entry name" value="EamA"/>
    <property type="match status" value="2"/>
</dbReference>
<comment type="subcellular location">
    <subcellularLocation>
        <location evidence="1 6">Membrane</location>
        <topology evidence="1 6">Multi-pass membrane protein</topology>
    </subcellularLocation>
</comment>
<dbReference type="InterPro" id="IPR030184">
    <property type="entry name" value="WAT1-related"/>
</dbReference>
<feature type="domain" description="EamA" evidence="7">
    <location>
        <begin position="166"/>
        <end position="298"/>
    </location>
</feature>
<keyword evidence="9" id="KW-1185">Reference proteome</keyword>
<accession>A0A022RA29</accession>
<keyword evidence="5 6" id="KW-0472">Membrane</keyword>
<dbReference type="eggNOG" id="ENOG502QPWM">
    <property type="taxonomic scope" value="Eukaryota"/>
</dbReference>
<feature type="transmembrane region" description="Helical" evidence="6">
    <location>
        <begin position="196"/>
        <end position="217"/>
    </location>
</feature>
<gene>
    <name evidence="8" type="ORF">MIMGU_mgv1a009283mg</name>
</gene>
<sequence length="347" mass="39001">MYAGVNLISRVALVHEMSSRVFVVYRQFIAFLLISPFACFTRRETQGYWYGWKSFWLIFLLSFLRQYCSVTLNQNLYFEGLYLATSSSASALGNLVPAITFIMAYTMGLEKVHLRSLRSMAKIVGTLFCVTGAITMALVKGPKLLNMEPINSVFRNMGEQENTWLLGILLLFGSSCCWSVGLILQVQIATCYPDHLSLTAWMCLLASIQSGILTVIFEPNSKANWKLNSSLEILCCLYAGLVSAVAFFGQIWCIARKGPFFSAMFNPLCAVVVTVLACTFLHEEMYIGRVHLAVIVGLYIVLWGKAKDNEEKKEETSQLKKQSEADQIILDNQIIDLEEPLLPEKLI</sequence>
<name>A0A022RA29_ERYGU</name>
<evidence type="ECO:0000313" key="9">
    <source>
        <dbReference type="Proteomes" id="UP000030748"/>
    </source>
</evidence>